<dbReference type="AlphaFoldDB" id="A0ABD3U0C0"/>
<proteinExistence type="predicted"/>
<dbReference type="Proteomes" id="UP001634394">
    <property type="component" value="Unassembled WGS sequence"/>
</dbReference>
<feature type="domain" description="BLOC-2 complex member HPS3 N-terminal" evidence="1">
    <location>
        <begin position="4"/>
        <end position="75"/>
    </location>
</feature>
<dbReference type="PANTHER" id="PTHR28633">
    <property type="entry name" value="HERMANSKY-PUDLAK SYNDROME 3 PROTEIN"/>
    <property type="match status" value="1"/>
</dbReference>
<dbReference type="InterPro" id="IPR017216">
    <property type="entry name" value="HPS3"/>
</dbReference>
<reference evidence="2 3" key="1">
    <citation type="submission" date="2024-11" db="EMBL/GenBank/DDBJ databases">
        <title>Chromosome-level genome assembly of the freshwater bivalve Anodonta woodiana.</title>
        <authorList>
            <person name="Chen X."/>
        </authorList>
    </citation>
    <scope>NUCLEOTIDE SEQUENCE [LARGE SCALE GENOMIC DNA]</scope>
    <source>
        <strain evidence="2">MN2024</strain>
        <tissue evidence="2">Gills</tissue>
    </source>
</reference>
<gene>
    <name evidence="2" type="ORF">ACJMK2_020285</name>
</gene>
<dbReference type="EMBL" id="JBJQND010000017">
    <property type="protein sequence ID" value="KAL3842251.1"/>
    <property type="molecule type" value="Genomic_DNA"/>
</dbReference>
<keyword evidence="3" id="KW-1185">Reference proteome</keyword>
<dbReference type="InterPro" id="IPR029437">
    <property type="entry name" value="HPS3_N"/>
</dbReference>
<organism evidence="2 3">
    <name type="scientific">Sinanodonta woodiana</name>
    <name type="common">Chinese pond mussel</name>
    <name type="synonym">Anodonta woodiana</name>
    <dbReference type="NCBI Taxonomy" id="1069815"/>
    <lineage>
        <taxon>Eukaryota</taxon>
        <taxon>Metazoa</taxon>
        <taxon>Spiralia</taxon>
        <taxon>Lophotrochozoa</taxon>
        <taxon>Mollusca</taxon>
        <taxon>Bivalvia</taxon>
        <taxon>Autobranchia</taxon>
        <taxon>Heteroconchia</taxon>
        <taxon>Palaeoheterodonta</taxon>
        <taxon>Unionida</taxon>
        <taxon>Unionoidea</taxon>
        <taxon>Unionidae</taxon>
        <taxon>Unioninae</taxon>
        <taxon>Sinanodonta</taxon>
    </lineage>
</organism>
<evidence type="ECO:0000313" key="3">
    <source>
        <dbReference type="Proteomes" id="UP001634394"/>
    </source>
</evidence>
<dbReference type="PANTHER" id="PTHR28633:SF1">
    <property type="entry name" value="BLOC-2 COMPLEX MEMBER HPS3"/>
    <property type="match status" value="1"/>
</dbReference>
<sequence>MVKILKCYNFRSSSIVPMEREPKVFAGGKDKLFIGTTGASIEVFSIHTDAISGDKLFTKYCRIQTGDDVNHILYNTRSKLC</sequence>
<accession>A0ABD3U0C0</accession>
<comment type="caution">
    <text evidence="2">The sequence shown here is derived from an EMBL/GenBank/DDBJ whole genome shotgun (WGS) entry which is preliminary data.</text>
</comment>
<name>A0ABD3U0C0_SINWO</name>
<dbReference type="Pfam" id="PF14761">
    <property type="entry name" value="HPS3_N"/>
    <property type="match status" value="1"/>
</dbReference>
<evidence type="ECO:0000313" key="2">
    <source>
        <dbReference type="EMBL" id="KAL3842251.1"/>
    </source>
</evidence>
<evidence type="ECO:0000259" key="1">
    <source>
        <dbReference type="Pfam" id="PF14761"/>
    </source>
</evidence>
<protein>
    <recommendedName>
        <fullName evidence="1">BLOC-2 complex member HPS3 N-terminal domain-containing protein</fullName>
    </recommendedName>
</protein>